<evidence type="ECO:0000259" key="1">
    <source>
        <dbReference type="Pfam" id="PF03544"/>
    </source>
</evidence>
<evidence type="ECO:0000313" key="3">
    <source>
        <dbReference type="Proteomes" id="UP000770785"/>
    </source>
</evidence>
<keyword evidence="3" id="KW-1185">Reference proteome</keyword>
<name>A0ABX0XGI2_9BACT</name>
<reference evidence="2 3" key="1">
    <citation type="submission" date="2020-03" db="EMBL/GenBank/DDBJ databases">
        <title>Genomic Encyclopedia of Type Strains, Phase IV (KMG-IV): sequencing the most valuable type-strain genomes for metagenomic binning, comparative biology and taxonomic classification.</title>
        <authorList>
            <person name="Goeker M."/>
        </authorList>
    </citation>
    <scope>NUCLEOTIDE SEQUENCE [LARGE SCALE GENOMIC DNA]</scope>
    <source>
        <strain evidence="2 3">DSM 105096</strain>
    </source>
</reference>
<accession>A0ABX0XGI2</accession>
<protein>
    <recommendedName>
        <fullName evidence="1">TonB C-terminal domain-containing protein</fullName>
    </recommendedName>
</protein>
<gene>
    <name evidence="2" type="ORF">GGR27_003507</name>
</gene>
<dbReference type="Proteomes" id="UP000770785">
    <property type="component" value="Unassembled WGS sequence"/>
</dbReference>
<dbReference type="Pfam" id="PF03544">
    <property type="entry name" value="TonB_C"/>
    <property type="match status" value="1"/>
</dbReference>
<sequence>MQLSPRLKYYYLPWATGLLVMLMVKTFAADASAVARETPAPVSNQIRLCAQEPEKAAIITMPYFPGCQGEVGYKKRQCSEAALQIYLKEHAGFPSGKVVHQTAGNASIEIWIGPDGSISNHRMIASPGYGRGEDLRHIVTDVMAKEIKWEPATIDGLPVTVSTTVRLHYNMLWGG</sequence>
<evidence type="ECO:0000313" key="2">
    <source>
        <dbReference type="EMBL" id="NJC27988.1"/>
    </source>
</evidence>
<feature type="domain" description="TonB C-terminal" evidence="1">
    <location>
        <begin position="102"/>
        <end position="170"/>
    </location>
</feature>
<dbReference type="RefSeq" id="WP_168039601.1">
    <property type="nucleotide sequence ID" value="NZ_JAATJH010000007.1"/>
</dbReference>
<proteinExistence type="predicted"/>
<organism evidence="2 3">
    <name type="scientific">Neolewinella antarctica</name>
    <dbReference type="NCBI Taxonomy" id="442734"/>
    <lineage>
        <taxon>Bacteria</taxon>
        <taxon>Pseudomonadati</taxon>
        <taxon>Bacteroidota</taxon>
        <taxon>Saprospiria</taxon>
        <taxon>Saprospirales</taxon>
        <taxon>Lewinellaceae</taxon>
        <taxon>Neolewinella</taxon>
    </lineage>
</organism>
<dbReference type="EMBL" id="JAATJH010000007">
    <property type="protein sequence ID" value="NJC27988.1"/>
    <property type="molecule type" value="Genomic_DNA"/>
</dbReference>
<dbReference type="SUPFAM" id="SSF74653">
    <property type="entry name" value="TolA/TonB C-terminal domain"/>
    <property type="match status" value="1"/>
</dbReference>
<dbReference type="Gene3D" id="3.30.1150.10">
    <property type="match status" value="1"/>
</dbReference>
<comment type="caution">
    <text evidence="2">The sequence shown here is derived from an EMBL/GenBank/DDBJ whole genome shotgun (WGS) entry which is preliminary data.</text>
</comment>
<dbReference type="InterPro" id="IPR037682">
    <property type="entry name" value="TonB_C"/>
</dbReference>